<evidence type="ECO:0000256" key="5">
    <source>
        <dbReference type="ARBA" id="ARBA00022781"/>
    </source>
</evidence>
<dbReference type="AlphaFoldDB" id="A0A0C9WDF8"/>
<dbReference type="GO" id="GO:0045259">
    <property type="term" value="C:proton-transporting ATP synthase complex"/>
    <property type="evidence" value="ECO:0007669"/>
    <property type="project" value="UniProtKB-KW"/>
</dbReference>
<dbReference type="InterPro" id="IPR006808">
    <property type="entry name" value="ATP_synth_F0_gsu_mt"/>
</dbReference>
<keyword evidence="7" id="KW-0496">Mitochondrion</keyword>
<dbReference type="Proteomes" id="UP000053820">
    <property type="component" value="Unassembled WGS sequence"/>
</dbReference>
<accession>A0A0C9WDF8</accession>
<dbReference type="Pfam" id="PF04718">
    <property type="entry name" value="ATP-synt_G"/>
    <property type="match status" value="1"/>
</dbReference>
<dbReference type="OrthoDB" id="437at2759"/>
<comment type="subcellular location">
    <subcellularLocation>
        <location evidence="1">Mitochondrion membrane</location>
    </subcellularLocation>
</comment>
<keyword evidence="11" id="KW-1185">Reference proteome</keyword>
<evidence type="ECO:0000256" key="9">
    <source>
        <dbReference type="ARBA" id="ARBA00023310"/>
    </source>
</evidence>
<keyword evidence="4" id="KW-0138">CF(0)</keyword>
<evidence type="ECO:0000256" key="6">
    <source>
        <dbReference type="ARBA" id="ARBA00023065"/>
    </source>
</evidence>
<comment type="similarity">
    <text evidence="2">Belongs to the ATPase g subunit family.</text>
</comment>
<dbReference type="GO" id="GO:0015986">
    <property type="term" value="P:proton motive force-driven ATP synthesis"/>
    <property type="evidence" value="ECO:0007669"/>
    <property type="project" value="InterPro"/>
</dbReference>
<keyword evidence="5" id="KW-0375">Hydrogen ion transport</keyword>
<dbReference type="GO" id="GO:0031966">
    <property type="term" value="C:mitochondrial membrane"/>
    <property type="evidence" value="ECO:0007669"/>
    <property type="project" value="UniProtKB-SubCell"/>
</dbReference>
<evidence type="ECO:0000256" key="8">
    <source>
        <dbReference type="ARBA" id="ARBA00023136"/>
    </source>
</evidence>
<evidence type="ECO:0000256" key="3">
    <source>
        <dbReference type="ARBA" id="ARBA00022448"/>
    </source>
</evidence>
<evidence type="ECO:0000313" key="11">
    <source>
        <dbReference type="Proteomes" id="UP000053820"/>
    </source>
</evidence>
<name>A0A0C9WDF8_9AGAM</name>
<keyword evidence="3" id="KW-0813">Transport</keyword>
<keyword evidence="9" id="KW-0066">ATP synthesis</keyword>
<dbReference type="HOGENOM" id="CLU_118199_0_0_1"/>
<reference evidence="10 11" key="1">
    <citation type="submission" date="2014-04" db="EMBL/GenBank/DDBJ databases">
        <title>Evolutionary Origins and Diversification of the Mycorrhizal Mutualists.</title>
        <authorList>
            <consortium name="DOE Joint Genome Institute"/>
            <consortium name="Mycorrhizal Genomics Consortium"/>
            <person name="Kohler A."/>
            <person name="Kuo A."/>
            <person name="Nagy L.G."/>
            <person name="Floudas D."/>
            <person name="Copeland A."/>
            <person name="Barry K.W."/>
            <person name="Cichocki N."/>
            <person name="Veneault-Fourrey C."/>
            <person name="LaButti K."/>
            <person name="Lindquist E.A."/>
            <person name="Lipzen A."/>
            <person name="Lundell T."/>
            <person name="Morin E."/>
            <person name="Murat C."/>
            <person name="Riley R."/>
            <person name="Ohm R."/>
            <person name="Sun H."/>
            <person name="Tunlid A."/>
            <person name="Henrissat B."/>
            <person name="Grigoriev I.V."/>
            <person name="Hibbett D.S."/>
            <person name="Martin F."/>
        </authorList>
    </citation>
    <scope>NUCLEOTIDE SEQUENCE [LARGE SCALE GENOMIC DNA]</scope>
    <source>
        <strain evidence="10 11">MD-312</strain>
    </source>
</reference>
<evidence type="ECO:0000313" key="10">
    <source>
        <dbReference type="EMBL" id="KIJ62996.1"/>
    </source>
</evidence>
<gene>
    <name evidence="10" type="ORF">HYDPIDRAFT_157206</name>
</gene>
<keyword evidence="8" id="KW-0472">Membrane</keyword>
<evidence type="ECO:0000256" key="4">
    <source>
        <dbReference type="ARBA" id="ARBA00022547"/>
    </source>
</evidence>
<keyword evidence="6" id="KW-0406">Ion transport</keyword>
<evidence type="ECO:0000256" key="1">
    <source>
        <dbReference type="ARBA" id="ARBA00004325"/>
    </source>
</evidence>
<dbReference type="GO" id="GO:0015078">
    <property type="term" value="F:proton transmembrane transporter activity"/>
    <property type="evidence" value="ECO:0007669"/>
    <property type="project" value="InterPro"/>
</dbReference>
<evidence type="ECO:0000256" key="2">
    <source>
        <dbReference type="ARBA" id="ARBA00005699"/>
    </source>
</evidence>
<evidence type="ECO:0000256" key="7">
    <source>
        <dbReference type="ARBA" id="ARBA00023128"/>
    </source>
</evidence>
<organism evidence="10 11">
    <name type="scientific">Hydnomerulius pinastri MD-312</name>
    <dbReference type="NCBI Taxonomy" id="994086"/>
    <lineage>
        <taxon>Eukaryota</taxon>
        <taxon>Fungi</taxon>
        <taxon>Dikarya</taxon>
        <taxon>Basidiomycota</taxon>
        <taxon>Agaricomycotina</taxon>
        <taxon>Agaricomycetes</taxon>
        <taxon>Agaricomycetidae</taxon>
        <taxon>Boletales</taxon>
        <taxon>Boletales incertae sedis</taxon>
        <taxon>Leucogyrophana</taxon>
    </lineage>
</organism>
<dbReference type="EMBL" id="KN839853">
    <property type="protein sequence ID" value="KIJ62996.1"/>
    <property type="molecule type" value="Genomic_DNA"/>
</dbReference>
<sequence>MRSSLSTSVFRQAARPTRTTTFTARRFASTSSENAQKKAQDALGAAQKNAEKVWESAKKFLGPLGERAGSMLGCMLHSSVFGSYRQPLIYNAQVARELLKQIYIAERLQPPTSLGTVTGAYSTLFSRASSPAYWRGILANGEWAKVGIYAVEAYGIFKIGEILGRRSLVGYNLH</sequence>
<proteinExistence type="inferred from homology"/>
<protein>
    <submittedName>
        <fullName evidence="10">Uncharacterized protein</fullName>
    </submittedName>
</protein>